<feature type="region of interest" description="Disordered" evidence="1">
    <location>
        <begin position="67"/>
        <end position="107"/>
    </location>
</feature>
<name>A0ABP9ECS9_9PSEU</name>
<evidence type="ECO:0000313" key="3">
    <source>
        <dbReference type="EMBL" id="GAA4875596.1"/>
    </source>
</evidence>
<keyword evidence="4" id="KW-1185">Reference proteome</keyword>
<dbReference type="InterPro" id="IPR025375">
    <property type="entry name" value="DUF4365"/>
</dbReference>
<gene>
    <name evidence="3" type="ORF">GCM10023203_27220</name>
</gene>
<evidence type="ECO:0000256" key="1">
    <source>
        <dbReference type="SAM" id="MobiDB-lite"/>
    </source>
</evidence>
<dbReference type="Pfam" id="PF14280">
    <property type="entry name" value="DUF4365"/>
    <property type="match status" value="1"/>
</dbReference>
<feature type="domain" description="DUF4365" evidence="2">
    <location>
        <begin position="21"/>
        <end position="93"/>
    </location>
</feature>
<reference evidence="4" key="1">
    <citation type="journal article" date="2019" name="Int. J. Syst. Evol. Microbiol.">
        <title>The Global Catalogue of Microorganisms (GCM) 10K type strain sequencing project: providing services to taxonomists for standard genome sequencing and annotation.</title>
        <authorList>
            <consortium name="The Broad Institute Genomics Platform"/>
            <consortium name="The Broad Institute Genome Sequencing Center for Infectious Disease"/>
            <person name="Wu L."/>
            <person name="Ma J."/>
        </authorList>
    </citation>
    <scope>NUCLEOTIDE SEQUENCE [LARGE SCALE GENOMIC DNA]</scope>
    <source>
        <strain evidence="4">JCM 17983</strain>
    </source>
</reference>
<sequence>MPPTTRVKPVFDENFTDCMEQLQEGYVGAVAATAGCSFEIKRKDRYGSDIEIVRPGKNGGEEVAVKAQLKSTTQLKPSQRGRRSRTSLRSARTSRSWLSPAQPRKQS</sequence>
<evidence type="ECO:0000259" key="2">
    <source>
        <dbReference type="Pfam" id="PF14280"/>
    </source>
</evidence>
<evidence type="ECO:0000313" key="4">
    <source>
        <dbReference type="Proteomes" id="UP001500457"/>
    </source>
</evidence>
<dbReference type="Proteomes" id="UP001500457">
    <property type="component" value="Unassembled WGS sequence"/>
</dbReference>
<organism evidence="3 4">
    <name type="scientific">Actinomycetospora straminea</name>
    <dbReference type="NCBI Taxonomy" id="663607"/>
    <lineage>
        <taxon>Bacteria</taxon>
        <taxon>Bacillati</taxon>
        <taxon>Actinomycetota</taxon>
        <taxon>Actinomycetes</taxon>
        <taxon>Pseudonocardiales</taxon>
        <taxon>Pseudonocardiaceae</taxon>
        <taxon>Actinomycetospora</taxon>
    </lineage>
</organism>
<dbReference type="EMBL" id="BAABHQ010000006">
    <property type="protein sequence ID" value="GAA4875596.1"/>
    <property type="molecule type" value="Genomic_DNA"/>
</dbReference>
<accession>A0ABP9ECS9</accession>
<proteinExistence type="predicted"/>
<comment type="caution">
    <text evidence="3">The sequence shown here is derived from an EMBL/GenBank/DDBJ whole genome shotgun (WGS) entry which is preliminary data.</text>
</comment>
<feature type="compositionally biased region" description="Low complexity" evidence="1">
    <location>
        <begin position="87"/>
        <end position="99"/>
    </location>
</feature>
<protein>
    <recommendedName>
        <fullName evidence="2">DUF4365 domain-containing protein</fullName>
    </recommendedName>
</protein>